<evidence type="ECO:0000313" key="2">
    <source>
        <dbReference type="Proteomes" id="UP000267223"/>
    </source>
</evidence>
<sequence length="86" mass="10196">MKNTFSSEHTVMHKRNITSLGVSEFFIEYLLNVINQVVFFQRGIELSHKHIIKESRITNLRTKARIFCANRGNFYQGNKFMQINRC</sequence>
<organism evidence="1 2">
    <name type="scientific">Hanamia caeni</name>
    <dbReference type="NCBI Taxonomy" id="2294116"/>
    <lineage>
        <taxon>Bacteria</taxon>
        <taxon>Pseudomonadati</taxon>
        <taxon>Bacteroidota</taxon>
        <taxon>Chitinophagia</taxon>
        <taxon>Chitinophagales</taxon>
        <taxon>Chitinophagaceae</taxon>
        <taxon>Hanamia</taxon>
    </lineage>
</organism>
<proteinExistence type="predicted"/>
<comment type="caution">
    <text evidence="1">The sequence shown here is derived from an EMBL/GenBank/DDBJ whole genome shotgun (WGS) entry which is preliminary data.</text>
</comment>
<evidence type="ECO:0000313" key="1">
    <source>
        <dbReference type="EMBL" id="RNI37366.1"/>
    </source>
</evidence>
<gene>
    <name evidence="1" type="ORF">EFY79_08180</name>
</gene>
<dbReference type="Proteomes" id="UP000267223">
    <property type="component" value="Unassembled WGS sequence"/>
</dbReference>
<protein>
    <submittedName>
        <fullName evidence="1">Uncharacterized protein</fullName>
    </submittedName>
</protein>
<dbReference type="EMBL" id="RJJR01000005">
    <property type="protein sequence ID" value="RNI37366.1"/>
    <property type="molecule type" value="Genomic_DNA"/>
</dbReference>
<dbReference type="AlphaFoldDB" id="A0A3M9NHU2"/>
<name>A0A3M9NHU2_9BACT</name>
<accession>A0A3M9NHU2</accession>
<reference evidence="1 2" key="1">
    <citation type="submission" date="2018-11" db="EMBL/GenBank/DDBJ databases">
        <title>Draft genome sequence of Ferruginibacter sp. BO-59.</title>
        <authorList>
            <person name="Im W.T."/>
        </authorList>
    </citation>
    <scope>NUCLEOTIDE SEQUENCE [LARGE SCALE GENOMIC DNA]</scope>
    <source>
        <strain evidence="1 2">BO-59</strain>
    </source>
</reference>
<keyword evidence="2" id="KW-1185">Reference proteome</keyword>